<keyword evidence="5" id="KW-1185">Reference proteome</keyword>
<dbReference type="InterPro" id="IPR007742">
    <property type="entry name" value="NosD_dom"/>
</dbReference>
<feature type="domain" description="Carbohydrate-binding/sugar hydrolysis" evidence="3">
    <location>
        <begin position="42"/>
        <end position="190"/>
    </location>
</feature>
<dbReference type="Gene3D" id="2.160.20.10">
    <property type="entry name" value="Single-stranded right-handed beta-helix, Pectin lyase-like"/>
    <property type="match status" value="2"/>
</dbReference>
<dbReference type="NCBIfam" id="TIGR03804">
    <property type="entry name" value="para_beta_helix"/>
    <property type="match status" value="3"/>
</dbReference>
<dbReference type="RefSeq" id="WP_012569026.1">
    <property type="nucleotide sequence ID" value="NC_011420.2"/>
</dbReference>
<dbReference type="InterPro" id="IPR006626">
    <property type="entry name" value="PbH1"/>
</dbReference>
<keyword evidence="2" id="KW-0732">Signal</keyword>
<dbReference type="STRING" id="414684.RC1_3911"/>
<dbReference type="Pfam" id="PF05048">
    <property type="entry name" value="NosD"/>
    <property type="match status" value="1"/>
</dbReference>
<dbReference type="SMART" id="SM00722">
    <property type="entry name" value="CASH"/>
    <property type="match status" value="2"/>
</dbReference>
<evidence type="ECO:0000256" key="2">
    <source>
        <dbReference type="SAM" id="SignalP"/>
    </source>
</evidence>
<evidence type="ECO:0000256" key="1">
    <source>
        <dbReference type="SAM" id="MobiDB-lite"/>
    </source>
</evidence>
<dbReference type="SMART" id="SM00710">
    <property type="entry name" value="PbH1"/>
    <property type="match status" value="9"/>
</dbReference>
<feature type="signal peptide" evidence="2">
    <location>
        <begin position="1"/>
        <end position="25"/>
    </location>
</feature>
<dbReference type="SUPFAM" id="SSF51126">
    <property type="entry name" value="Pectin lyase-like"/>
    <property type="match status" value="1"/>
</dbReference>
<dbReference type="PROSITE" id="PS51257">
    <property type="entry name" value="PROKAR_LIPOPROTEIN"/>
    <property type="match status" value="1"/>
</dbReference>
<dbReference type="KEGG" id="rce:RC1_3911"/>
<dbReference type="eggNOG" id="COG3420">
    <property type="taxonomic scope" value="Bacteria"/>
</dbReference>
<dbReference type="Proteomes" id="UP000001591">
    <property type="component" value="Chromosome"/>
</dbReference>
<dbReference type="InterPro" id="IPR011050">
    <property type="entry name" value="Pectin_lyase_fold/virulence"/>
</dbReference>
<proteinExistence type="predicted"/>
<feature type="domain" description="Carbohydrate-binding/sugar hydrolysis" evidence="3">
    <location>
        <begin position="196"/>
        <end position="388"/>
    </location>
</feature>
<accession>B6IY79</accession>
<evidence type="ECO:0000259" key="3">
    <source>
        <dbReference type="SMART" id="SM00722"/>
    </source>
</evidence>
<protein>
    <submittedName>
        <fullName evidence="4">Periplasmic copper-binding protein, NosD</fullName>
    </submittedName>
</protein>
<evidence type="ECO:0000313" key="5">
    <source>
        <dbReference type="Proteomes" id="UP000001591"/>
    </source>
</evidence>
<dbReference type="InterPro" id="IPR022441">
    <property type="entry name" value="Para_beta_helix_rpt-2"/>
</dbReference>
<dbReference type="InterPro" id="IPR006633">
    <property type="entry name" value="Carb-bd_sugar_hydrolysis-dom"/>
</dbReference>
<sequence>MPRPIPLLLAGAAALGLLSCPPAAAATVGVEPGMLPAALAAAGPGDTLVLRPGLHPGPVTVAVPVILTAEPGAVIDGGGTGNSLTVTAPGVTLRGLDVRNSGGSLFDQNSGIFLDRTATGAVVEDNVLRGTLIGIYVWGAADSLIRGNTIHGRSDLRLSERGNGIQLWNAPGTRVVDNVVEGGRDGIFVTTSRNNLFHGNDFRNVRFAIHYMYTNDSEISGNRSVGNDVGYALMYSHRLVVRDNLSRGDRQHGLLLNYANGSRIEGNVVSGRFGTALTGTPSQDRDADMPLETDADPTAPRFGTGKCVFIYNANKNVLRGNRFEGCEIGIHFTAGSERNSLSGNAFVGNRTQVKYVGTRSLDWSEGGVGNYWSDNAAFDLDGDGIADEAYRPNDVVDRVVWAHPQAKLLLNSPAVQVIRWAQKQFPSLHPGGVVDSAALMTPPAIPASDAPPRQTAAEGDRP</sequence>
<dbReference type="InterPro" id="IPR012334">
    <property type="entry name" value="Pectin_lyas_fold"/>
</dbReference>
<evidence type="ECO:0000313" key="4">
    <source>
        <dbReference type="EMBL" id="ACJ01253.1"/>
    </source>
</evidence>
<organism evidence="4 5">
    <name type="scientific">Rhodospirillum centenum (strain ATCC 51521 / SW)</name>
    <dbReference type="NCBI Taxonomy" id="414684"/>
    <lineage>
        <taxon>Bacteria</taxon>
        <taxon>Pseudomonadati</taxon>
        <taxon>Pseudomonadota</taxon>
        <taxon>Alphaproteobacteria</taxon>
        <taxon>Rhodospirillales</taxon>
        <taxon>Rhodospirillaceae</taxon>
        <taxon>Rhodospirillum</taxon>
    </lineage>
</organism>
<dbReference type="InterPro" id="IPR026464">
    <property type="entry name" value="NosD_copper_fam"/>
</dbReference>
<name>B6IY79_RHOCS</name>
<dbReference type="AlphaFoldDB" id="B6IY79"/>
<dbReference type="NCBIfam" id="TIGR04247">
    <property type="entry name" value="NosD_copper_fam"/>
    <property type="match status" value="1"/>
</dbReference>
<feature type="chain" id="PRO_5002846867" evidence="2">
    <location>
        <begin position="26"/>
        <end position="462"/>
    </location>
</feature>
<dbReference type="HOGENOM" id="CLU_041882_0_1_5"/>
<feature type="region of interest" description="Disordered" evidence="1">
    <location>
        <begin position="275"/>
        <end position="296"/>
    </location>
</feature>
<feature type="region of interest" description="Disordered" evidence="1">
    <location>
        <begin position="442"/>
        <end position="462"/>
    </location>
</feature>
<reference evidence="4 5" key="1">
    <citation type="journal article" date="2010" name="BMC Genomics">
        <title>Metabolic flexibility revealed in the genome of the cyst-forming alpha-1 proteobacterium Rhodospirillum centenum.</title>
        <authorList>
            <person name="Lu Y.K."/>
            <person name="Marden J."/>
            <person name="Han M."/>
            <person name="Swingley W.D."/>
            <person name="Mastrian S.D."/>
            <person name="Chowdhury S.R."/>
            <person name="Hao J."/>
            <person name="Helmy T."/>
            <person name="Kim S."/>
            <person name="Kurdoglu A.A."/>
            <person name="Matthies H.J."/>
            <person name="Rollo D."/>
            <person name="Stothard P."/>
            <person name="Blankenship R.E."/>
            <person name="Bauer C.E."/>
            <person name="Touchman J.W."/>
        </authorList>
    </citation>
    <scope>NUCLEOTIDE SEQUENCE [LARGE SCALE GENOMIC DNA]</scope>
    <source>
        <strain evidence="5">ATCC 51521 / SW</strain>
    </source>
</reference>
<dbReference type="EMBL" id="CP000613">
    <property type="protein sequence ID" value="ACJ01253.1"/>
    <property type="molecule type" value="Genomic_DNA"/>
</dbReference>
<gene>
    <name evidence="4" type="primary">nosD</name>
    <name evidence="4" type="ordered locus">RC1_3911</name>
</gene>